<accession>A0A562IHP2</accession>
<comment type="caution">
    <text evidence="2">The sequence shown here is derived from an EMBL/GenBank/DDBJ whole genome shotgun (WGS) entry which is preliminary data.</text>
</comment>
<dbReference type="Proteomes" id="UP000319825">
    <property type="component" value="Unassembled WGS sequence"/>
</dbReference>
<keyword evidence="3" id="KW-1185">Reference proteome</keyword>
<gene>
    <name evidence="2" type="ORF">JD77_05285</name>
</gene>
<dbReference type="AlphaFoldDB" id="A0A562IHP2"/>
<evidence type="ECO:0000313" key="2">
    <source>
        <dbReference type="EMBL" id="TWH70263.1"/>
    </source>
</evidence>
<dbReference type="Pfam" id="PF13280">
    <property type="entry name" value="WYL"/>
    <property type="match status" value="1"/>
</dbReference>
<evidence type="ECO:0000313" key="3">
    <source>
        <dbReference type="Proteomes" id="UP000319825"/>
    </source>
</evidence>
<dbReference type="EMBL" id="VLKE01000001">
    <property type="protein sequence ID" value="TWH70263.1"/>
    <property type="molecule type" value="Genomic_DNA"/>
</dbReference>
<evidence type="ECO:0000259" key="1">
    <source>
        <dbReference type="Pfam" id="PF13280"/>
    </source>
</evidence>
<dbReference type="PROSITE" id="PS52050">
    <property type="entry name" value="WYL"/>
    <property type="match status" value="1"/>
</dbReference>
<name>A0A562IHP2_MICOL</name>
<proteinExistence type="predicted"/>
<dbReference type="InterPro" id="IPR026881">
    <property type="entry name" value="WYL_dom"/>
</dbReference>
<reference evidence="2 3" key="1">
    <citation type="submission" date="2019-07" db="EMBL/GenBank/DDBJ databases">
        <title>R&amp;d 2014.</title>
        <authorList>
            <person name="Klenk H.-P."/>
        </authorList>
    </citation>
    <scope>NUCLEOTIDE SEQUENCE [LARGE SCALE GENOMIC DNA]</scope>
    <source>
        <strain evidence="2 3">DSM 43868</strain>
    </source>
</reference>
<organism evidence="2 3">
    <name type="scientific">Micromonospora olivasterospora</name>
    <dbReference type="NCBI Taxonomy" id="1880"/>
    <lineage>
        <taxon>Bacteria</taxon>
        <taxon>Bacillati</taxon>
        <taxon>Actinomycetota</taxon>
        <taxon>Actinomycetes</taxon>
        <taxon>Micromonosporales</taxon>
        <taxon>Micromonosporaceae</taxon>
        <taxon>Micromonospora</taxon>
    </lineage>
</organism>
<sequence length="106" mass="11837">MWEDRLIRVRYRRWKAPREVTRRLAPLGVVLKAGRWYLVADADGQVRPIPAARAGRGSGRPEMDPYTYQASICLRPLPLPLPAATAIRRGLARSATGMRSVSTPLS</sequence>
<protein>
    <submittedName>
        <fullName evidence="2">WYL domain-containing protein</fullName>
    </submittedName>
</protein>
<feature type="domain" description="WYL" evidence="1">
    <location>
        <begin position="1"/>
        <end position="44"/>
    </location>
</feature>